<evidence type="ECO:0000256" key="6">
    <source>
        <dbReference type="ARBA" id="ARBA00022840"/>
    </source>
</evidence>
<keyword evidence="1 9" id="KW-0963">Cytoplasm</keyword>
<dbReference type="Gene3D" id="3.30.2060.10">
    <property type="entry name" value="Penicillin-binding protein 1b domain"/>
    <property type="match status" value="1"/>
</dbReference>
<dbReference type="InterPro" id="IPR001650">
    <property type="entry name" value="Helicase_C-like"/>
</dbReference>
<feature type="domain" description="Helicase ATP-binding" evidence="10">
    <location>
        <begin position="634"/>
        <end position="795"/>
    </location>
</feature>
<dbReference type="Pfam" id="PF03461">
    <property type="entry name" value="TRCF"/>
    <property type="match status" value="1"/>
</dbReference>
<evidence type="ECO:0000313" key="12">
    <source>
        <dbReference type="EMBL" id="MFC3302855.1"/>
    </source>
</evidence>
<dbReference type="SMART" id="SM00487">
    <property type="entry name" value="DEXDc"/>
    <property type="match status" value="1"/>
</dbReference>
<comment type="subcellular location">
    <subcellularLocation>
        <location evidence="9">Cytoplasm</location>
    </subcellularLocation>
</comment>
<dbReference type="Gene3D" id="3.40.50.300">
    <property type="entry name" value="P-loop containing nucleotide triphosphate hydrolases"/>
    <property type="match status" value="2"/>
</dbReference>
<dbReference type="Gene3D" id="2.40.10.170">
    <property type="match status" value="1"/>
</dbReference>
<evidence type="ECO:0000256" key="3">
    <source>
        <dbReference type="ARBA" id="ARBA00022763"/>
    </source>
</evidence>
<evidence type="ECO:0000256" key="1">
    <source>
        <dbReference type="ARBA" id="ARBA00022490"/>
    </source>
</evidence>
<keyword evidence="2 9" id="KW-0547">Nucleotide-binding</keyword>
<keyword evidence="8 9" id="KW-0234">DNA repair</keyword>
<keyword evidence="6 9" id="KW-0067">ATP-binding</keyword>
<dbReference type="SUPFAM" id="SSF141259">
    <property type="entry name" value="CarD-like"/>
    <property type="match status" value="1"/>
</dbReference>
<dbReference type="Pfam" id="PF17757">
    <property type="entry name" value="UvrB_inter"/>
    <property type="match status" value="1"/>
</dbReference>
<evidence type="ECO:0000256" key="9">
    <source>
        <dbReference type="HAMAP-Rule" id="MF_00969"/>
    </source>
</evidence>
<reference evidence="13" key="1">
    <citation type="journal article" date="2019" name="Int. J. Syst. Evol. Microbiol.">
        <title>The Global Catalogue of Microorganisms (GCM) 10K type strain sequencing project: providing services to taxonomists for standard genome sequencing and annotation.</title>
        <authorList>
            <consortium name="The Broad Institute Genomics Platform"/>
            <consortium name="The Broad Institute Genome Sequencing Center for Infectious Disease"/>
            <person name="Wu L."/>
            <person name="Ma J."/>
        </authorList>
    </citation>
    <scope>NUCLEOTIDE SEQUENCE [LARGE SCALE GENOMIC DNA]</scope>
    <source>
        <strain evidence="13">KCTC 22245</strain>
    </source>
</reference>
<dbReference type="Pfam" id="PF00271">
    <property type="entry name" value="Helicase_C"/>
    <property type="match status" value="1"/>
</dbReference>
<dbReference type="PROSITE" id="PS51192">
    <property type="entry name" value="HELICASE_ATP_BIND_1"/>
    <property type="match status" value="1"/>
</dbReference>
<evidence type="ECO:0000256" key="2">
    <source>
        <dbReference type="ARBA" id="ARBA00022741"/>
    </source>
</evidence>
<evidence type="ECO:0000313" key="13">
    <source>
        <dbReference type="Proteomes" id="UP001595607"/>
    </source>
</evidence>
<dbReference type="PANTHER" id="PTHR47964:SF1">
    <property type="entry name" value="ATP-DEPENDENT DNA HELICASE HOMOLOG RECG, CHLOROPLASTIC"/>
    <property type="match status" value="1"/>
</dbReference>
<accession>A0ABV7MBU0</accession>
<proteinExistence type="inferred from homology"/>
<dbReference type="SUPFAM" id="SSF52540">
    <property type="entry name" value="P-loop containing nucleoside triphosphate hydrolases"/>
    <property type="match status" value="4"/>
</dbReference>
<protein>
    <recommendedName>
        <fullName evidence="9">Transcription-repair-coupling factor</fullName>
        <shortName evidence="9">TRCF</shortName>
        <ecNumber evidence="9">3.6.4.-</ecNumber>
    </recommendedName>
</protein>
<dbReference type="RefSeq" id="WP_189574694.1">
    <property type="nucleotide sequence ID" value="NZ_BMXU01000001.1"/>
</dbReference>
<evidence type="ECO:0000256" key="7">
    <source>
        <dbReference type="ARBA" id="ARBA00023125"/>
    </source>
</evidence>
<dbReference type="InterPro" id="IPR041471">
    <property type="entry name" value="UvrB_inter"/>
</dbReference>
<evidence type="ECO:0000256" key="5">
    <source>
        <dbReference type="ARBA" id="ARBA00022806"/>
    </source>
</evidence>
<dbReference type="InterPro" id="IPR014001">
    <property type="entry name" value="Helicase_ATP-bd"/>
</dbReference>
<gene>
    <name evidence="9 12" type="primary">mfd</name>
    <name evidence="12" type="ORF">ACFONP_08930</name>
</gene>
<keyword evidence="13" id="KW-1185">Reference proteome</keyword>
<name>A0ABV7MBU0_9PROT</name>
<dbReference type="EC" id="3.6.4.-" evidence="9"/>
<dbReference type="SUPFAM" id="SSF143517">
    <property type="entry name" value="TRCF domain-like"/>
    <property type="match status" value="1"/>
</dbReference>
<dbReference type="Gene3D" id="3.40.50.11180">
    <property type="match status" value="1"/>
</dbReference>
<feature type="domain" description="Helicase C-terminal" evidence="11">
    <location>
        <begin position="817"/>
        <end position="963"/>
    </location>
</feature>
<evidence type="ECO:0000256" key="8">
    <source>
        <dbReference type="ARBA" id="ARBA00023204"/>
    </source>
</evidence>
<dbReference type="InterPro" id="IPR027417">
    <property type="entry name" value="P-loop_NTPase"/>
</dbReference>
<dbReference type="Gene3D" id="3.90.1150.50">
    <property type="entry name" value="Transcription-repair-coupling factor, D7 domain"/>
    <property type="match status" value="1"/>
</dbReference>
<dbReference type="EMBL" id="JBHRVA010000002">
    <property type="protein sequence ID" value="MFC3302855.1"/>
    <property type="molecule type" value="Genomic_DNA"/>
</dbReference>
<organism evidence="12 13">
    <name type="scientific">Parvularcula lutaonensis</name>
    <dbReference type="NCBI Taxonomy" id="491923"/>
    <lineage>
        <taxon>Bacteria</taxon>
        <taxon>Pseudomonadati</taxon>
        <taxon>Pseudomonadota</taxon>
        <taxon>Alphaproteobacteria</taxon>
        <taxon>Parvularculales</taxon>
        <taxon>Parvularculaceae</taxon>
        <taxon>Parvularcula</taxon>
    </lineage>
</organism>
<dbReference type="InterPro" id="IPR047112">
    <property type="entry name" value="RecG/Mfd"/>
</dbReference>
<dbReference type="HAMAP" id="MF_00969">
    <property type="entry name" value="TRCF"/>
    <property type="match status" value="1"/>
</dbReference>
<comment type="function">
    <text evidence="9">Couples transcription and DNA repair by recognizing RNA polymerase (RNAP) stalled at DNA lesions. Mediates ATP-dependent release of RNAP and its truncated transcript from the DNA, and recruitment of nucleotide excision repair machinery to the damaged site.</text>
</comment>
<dbReference type="SMART" id="SM00982">
    <property type="entry name" value="TRCF"/>
    <property type="match status" value="1"/>
</dbReference>
<dbReference type="Proteomes" id="UP001595607">
    <property type="component" value="Unassembled WGS sequence"/>
</dbReference>
<dbReference type="InterPro" id="IPR005118">
    <property type="entry name" value="TRCF_C"/>
</dbReference>
<keyword evidence="5" id="KW-0347">Helicase</keyword>
<dbReference type="Pfam" id="PF02559">
    <property type="entry name" value="CarD_TRCF_RID"/>
    <property type="match status" value="1"/>
</dbReference>
<dbReference type="PANTHER" id="PTHR47964">
    <property type="entry name" value="ATP-DEPENDENT DNA HELICASE HOMOLOG RECG, CHLOROPLASTIC"/>
    <property type="match status" value="1"/>
</dbReference>
<comment type="similarity">
    <text evidence="9">In the N-terminal section; belongs to the UvrB family.</text>
</comment>
<evidence type="ECO:0000256" key="4">
    <source>
        <dbReference type="ARBA" id="ARBA00022801"/>
    </source>
</evidence>
<dbReference type="Pfam" id="PF00270">
    <property type="entry name" value="DEAD"/>
    <property type="match status" value="1"/>
</dbReference>
<comment type="similarity">
    <text evidence="9">In the C-terminal section; belongs to the helicase family. RecG subfamily.</text>
</comment>
<dbReference type="PROSITE" id="PS51194">
    <property type="entry name" value="HELICASE_CTER"/>
    <property type="match status" value="1"/>
</dbReference>
<dbReference type="CDD" id="cd17991">
    <property type="entry name" value="DEXHc_TRCF"/>
    <property type="match status" value="1"/>
</dbReference>
<dbReference type="InterPro" id="IPR003711">
    <property type="entry name" value="CarD-like/TRCF_RID"/>
</dbReference>
<keyword evidence="7 9" id="KW-0238">DNA-binding</keyword>
<dbReference type="InterPro" id="IPR037235">
    <property type="entry name" value="TRCF-like_C_D7"/>
</dbReference>
<evidence type="ECO:0000259" key="11">
    <source>
        <dbReference type="PROSITE" id="PS51194"/>
    </source>
</evidence>
<keyword evidence="4 9" id="KW-0378">Hydrolase</keyword>
<sequence length="1167" mass="128425">MENGVALTSVNPIISKDEAYRPKGHVTVYGAPEGADALCIAEAAQAAGEVTTIITRDAGRSAAMISALKFFAPTIPILRYPAWDCLPYDRMSPGSDVVAERLATLATLALRKPGTPLVVVTTIAAATQRTLPKAVIKQASFRAKPGATVEMDELIAYLVGNGYSRASTVREPGEFAVRGGLLDLFPPGTKEPLRLDFFGDTLESIRAFDAASQMTTRQRKGIHLTAASEVLLNDETISRFRKGYLERFGTPGDDPVYEAVSEGRRQAGMEHWLPLYYESLGTLFDYVGDGLTFFDHLGAEAVEERFNQVEDYYSARAEDMKASEKASLDSVPYRALKPTALYLGRDEWTQSLQNVALRPLSPFSPEPNKRAFDFGAKKARSFAAERAGGQNVFDAVAAHIDEKRKDKTVIIAGWTEGSADRLKTVIGDHDVSGLASLRSWQDVKLGSGTVPVVVLGLENGFETDEICILAEQDILGDRLVRKRKTKKADNFLTEASSLSVGDLIVHVSHGVGRYQGLQTLEVGGAPHDCLELEYAGGKMYLPVENIELLSRFGSDDPNHPLDKLGGQGWSLRKAKMRERIKMMAEQLIAIAAKRAAKKAEVLTPPEGVYDEFCARFPYAETEDQLNAIDDVLSDLASGRPMDRLVCGDVGFGKTEVAMRAAFVAAMNGRQVALICPTTLLARQHARAFKERFAGFPLNVRQLSRFVSQKEASQTRAGLKDGSVDVVIGTHALLSKQVGFRDLGLLIIDEEQHFGVKHKERLKEYRGDTHVLTLTATPIPRTLQLSMSGIRDLSIIATPPVDRLAVRTTIGPFDSVVARETLLREHYRGGQSFYVCPRVSDLRDVEDWLETHVPEVKYRTAHGQMAAGELEDIMTAFYEGKFDVLLATTIVESGIDVPTANTLIVHRADMFGLAQLYQIRGRVGRSKQRAYAYMTTSARKKLTEGAQKRLKVLQSLDTLGAGFTLASHDLDIRGAGNLLGEEQSGTVKEVGVELYQHMLEEAVAEMKDGEAASEQWSPSINIGTAVLIPETYVMDLDVRMSLYRRLSDAKEDQEIEAFAAELIDRFGPMPREVEHLLDIVGIKALCRRAEVAKIDAGPKGAVITFRDRFPNPGGLVQYLSETPYDMKLRPDQKLVFKQNWPDEKARLKGCRRVLNVLVEIAEEKAAAA</sequence>
<dbReference type="InterPro" id="IPR004576">
    <property type="entry name" value="Mfd"/>
</dbReference>
<keyword evidence="3 9" id="KW-0227">DNA damage</keyword>
<comment type="caution">
    <text evidence="12">The sequence shown here is derived from an EMBL/GenBank/DDBJ whole genome shotgun (WGS) entry which is preliminary data.</text>
</comment>
<evidence type="ECO:0000259" key="10">
    <source>
        <dbReference type="PROSITE" id="PS51192"/>
    </source>
</evidence>
<dbReference type="NCBIfam" id="TIGR00580">
    <property type="entry name" value="mfd"/>
    <property type="match status" value="1"/>
</dbReference>
<dbReference type="SMART" id="SM00490">
    <property type="entry name" value="HELICc"/>
    <property type="match status" value="1"/>
</dbReference>
<dbReference type="InterPro" id="IPR036101">
    <property type="entry name" value="CarD-like/TRCF_RID_sf"/>
</dbReference>
<dbReference type="InterPro" id="IPR011545">
    <property type="entry name" value="DEAD/DEAH_box_helicase_dom"/>
</dbReference>
<dbReference type="SMART" id="SM01058">
    <property type="entry name" value="CarD_TRCF"/>
    <property type="match status" value="1"/>
</dbReference>